<evidence type="ECO:0000313" key="3">
    <source>
        <dbReference type="Proteomes" id="UP000507470"/>
    </source>
</evidence>
<reference evidence="2 3" key="1">
    <citation type="submission" date="2020-06" db="EMBL/GenBank/DDBJ databases">
        <authorList>
            <person name="Li R."/>
            <person name="Bekaert M."/>
        </authorList>
    </citation>
    <scope>NUCLEOTIDE SEQUENCE [LARGE SCALE GENOMIC DNA]</scope>
    <source>
        <strain evidence="3">wild</strain>
    </source>
</reference>
<dbReference type="AlphaFoldDB" id="A0A6J8D1M2"/>
<accession>A0A6J8D1M2</accession>
<dbReference type="InterPro" id="IPR056564">
    <property type="entry name" value="Ig-like_KY"/>
</dbReference>
<keyword evidence="3" id="KW-1185">Reference proteome</keyword>
<gene>
    <name evidence="2" type="ORF">MCOR_36551</name>
</gene>
<name>A0A6J8D1M2_MYTCO</name>
<dbReference type="PANTHER" id="PTHR47020">
    <property type="entry name" value="HILLARIN"/>
    <property type="match status" value="1"/>
</dbReference>
<proteinExistence type="predicted"/>
<dbReference type="Pfam" id="PF23265">
    <property type="entry name" value="Ig-like_KY"/>
    <property type="match status" value="1"/>
</dbReference>
<organism evidence="2 3">
    <name type="scientific">Mytilus coruscus</name>
    <name type="common">Sea mussel</name>
    <dbReference type="NCBI Taxonomy" id="42192"/>
    <lineage>
        <taxon>Eukaryota</taxon>
        <taxon>Metazoa</taxon>
        <taxon>Spiralia</taxon>
        <taxon>Lophotrochozoa</taxon>
        <taxon>Mollusca</taxon>
        <taxon>Bivalvia</taxon>
        <taxon>Autobranchia</taxon>
        <taxon>Pteriomorphia</taxon>
        <taxon>Mytilida</taxon>
        <taxon>Mytiloidea</taxon>
        <taxon>Mytilidae</taxon>
        <taxon>Mytilinae</taxon>
        <taxon>Mytilus</taxon>
    </lineage>
</organism>
<dbReference type="PANTHER" id="PTHR47020:SF1">
    <property type="entry name" value="HILLARIN"/>
    <property type="match status" value="1"/>
</dbReference>
<evidence type="ECO:0000259" key="1">
    <source>
        <dbReference type="Pfam" id="PF23265"/>
    </source>
</evidence>
<evidence type="ECO:0000313" key="2">
    <source>
        <dbReference type="EMBL" id="CAC5402618.1"/>
    </source>
</evidence>
<dbReference type="EMBL" id="CACVKT020006546">
    <property type="protein sequence ID" value="CAC5402618.1"/>
    <property type="molecule type" value="Genomic_DNA"/>
</dbReference>
<protein>
    <recommendedName>
        <fullName evidence="1">KY-like immunoglobulin-like domain-containing protein</fullName>
    </recommendedName>
</protein>
<feature type="domain" description="KY-like immunoglobulin-like" evidence="1">
    <location>
        <begin position="366"/>
        <end position="499"/>
    </location>
</feature>
<sequence length="838" mass="95497">MGSTVSLLDQIECLSSSIAVEDVIVTAETDSEIFSVDGIDAVSDAKPETLNAFKKMVQSSDNIDEEQSFYKSKSYFEKEAAIESVKQNESEHLEQLTEHPAIGKEMGMCASMLDEALLPSFKIVDVVISSDNSDDSADEYDETDLDTYSADENVIPNSKTFETVQDLDKHAKQVPKSFLKSFKDLLGYFERPLRDKEDKHQLLIRSFLIWLGGLDIPDTETLPLKDLKENDSRSPDEYLNLLKKNLNIYNSIFILLCWAAGIKCFKIKGVYKTGGLDNVASSEWTAVSVNGAWQIVHPYRICRALSGKFPHGWLQSKTEDLNTSDVEIFKTSFLDYYINPKPEQFIYEFFTDDTDWQLLPDPITEKQFLKQELYHHTWWDTGLRLTSKRQHRLTSIQGKVSIMLNGTEHSMNDLVLWYDLILLESMGETDENTKLQNHDYLQRLVFLVRNCSSLECKILLPVAGTYKIVFYGGKLNKPLTAICQFNLICKEAYTDPVPLSVDPGCVGLGPGPFAIMCGLISPTYTNGVIQLEMNKTLKLKFRVGYKLTECFKIKGNLYNSNGIVLKVDTTSMTDCSISNTIQGKEVTITVTTPDDPGYYMLELLTNKDETKWTSACYYLLVYKALTQVFIERCSQKVRKKILMKVTETGDAHQIMVKIQDCTNKHFHEHDLDIQKARGKVALLKTSKKKSQIYSTIFPKESFDSSNIVSQSQYEKRFYDMHKNLRSLTKYLRNMYCSSSKTSQSLDTRSLFPEEKHVIRMVLILFGKPVDEEQIFVQLLDDIVKELGQTGLVLEIENVRKTAAIPIRFTSEQIKFISKAAARVYNTVQDIVDWMLKSS</sequence>
<dbReference type="Proteomes" id="UP000507470">
    <property type="component" value="Unassembled WGS sequence"/>
</dbReference>
<dbReference type="InterPro" id="IPR053041">
    <property type="entry name" value="Transglut-like_Superfamily_Mod"/>
</dbReference>